<proteinExistence type="predicted"/>
<gene>
    <name evidence="2" type="ORF">QNI22_02365</name>
</gene>
<comment type="caution">
    <text evidence="2">The sequence shown here is derived from an EMBL/GenBank/DDBJ whole genome shotgun (WGS) entry which is preliminary data.</text>
</comment>
<organism evidence="2 3">
    <name type="scientific">Xanthocytophaga agilis</name>
    <dbReference type="NCBI Taxonomy" id="3048010"/>
    <lineage>
        <taxon>Bacteria</taxon>
        <taxon>Pseudomonadati</taxon>
        <taxon>Bacteroidota</taxon>
        <taxon>Cytophagia</taxon>
        <taxon>Cytophagales</taxon>
        <taxon>Rhodocytophagaceae</taxon>
        <taxon>Xanthocytophaga</taxon>
    </lineage>
</organism>
<dbReference type="EMBL" id="JASJOU010000001">
    <property type="protein sequence ID" value="MDJ1499469.1"/>
    <property type="molecule type" value="Genomic_DNA"/>
</dbReference>
<dbReference type="InterPro" id="IPR054191">
    <property type="entry name" value="DUF6896"/>
</dbReference>
<keyword evidence="3" id="KW-1185">Reference proteome</keyword>
<reference evidence="2" key="1">
    <citation type="submission" date="2023-05" db="EMBL/GenBank/DDBJ databases">
        <authorList>
            <person name="Zhang X."/>
        </authorList>
    </citation>
    <scope>NUCLEOTIDE SEQUENCE</scope>
    <source>
        <strain evidence="2">BD1B2-1</strain>
    </source>
</reference>
<evidence type="ECO:0000313" key="3">
    <source>
        <dbReference type="Proteomes" id="UP001232063"/>
    </source>
</evidence>
<name>A0AAE3QWQ1_9BACT</name>
<dbReference type="RefSeq" id="WP_314508990.1">
    <property type="nucleotide sequence ID" value="NZ_JASJOU010000001.1"/>
</dbReference>
<evidence type="ECO:0000313" key="2">
    <source>
        <dbReference type="EMBL" id="MDJ1499469.1"/>
    </source>
</evidence>
<dbReference type="AlphaFoldDB" id="A0AAE3QWQ1"/>
<dbReference type="Proteomes" id="UP001232063">
    <property type="component" value="Unassembled WGS sequence"/>
</dbReference>
<evidence type="ECO:0000259" key="1">
    <source>
        <dbReference type="Pfam" id="PF21837"/>
    </source>
</evidence>
<protein>
    <recommendedName>
        <fullName evidence="1">DUF6896 domain-containing protein</fullName>
    </recommendedName>
</protein>
<sequence>MEIEKAILTLIEDYSAKVYKATDLLLAAFGDINFIYAKNQELIPRKGFLDENQSIRFAFSATGCLVEGQEGIINFDLNFINGKYNQRHDGFSVWRLYGLLQQRISNNVTTESYPA</sequence>
<dbReference type="Pfam" id="PF21837">
    <property type="entry name" value="DUF6896"/>
    <property type="match status" value="1"/>
</dbReference>
<feature type="domain" description="DUF6896" evidence="1">
    <location>
        <begin position="8"/>
        <end position="108"/>
    </location>
</feature>
<accession>A0AAE3QWQ1</accession>